<feature type="transmembrane region" description="Helical" evidence="6">
    <location>
        <begin position="40"/>
        <end position="61"/>
    </location>
</feature>
<sequence length="267" mass="27916">MSTVPLPRNESVRLEQNRPRFVADSAQMIGRSLRHTVRGVETLLVSVMLPVILLLLFVYVFGGAIGGAGYVDYVVPGIIVLCAGFGASQTAVSVATDLSSGIIRRFRTMAIVSSAVLTGHVVASVARNIVSTLLVFGVAFLAGFRPHAGAAGWLAVAGVLLLFVVAISWLSAALGLLAGNPEAANGVTFAVMFLPYLSSAFVPIDTMPGVLQAIARHQPLTPVVDTLRGLLLGTPVGSSGWLAVVWLVGIGLGSAVLSAWLFRRRTT</sequence>
<evidence type="ECO:0000259" key="7">
    <source>
        <dbReference type="PROSITE" id="PS51012"/>
    </source>
</evidence>
<dbReference type="PANTHER" id="PTHR43229">
    <property type="entry name" value="NODULATION PROTEIN J"/>
    <property type="match status" value="1"/>
</dbReference>
<keyword evidence="5" id="KW-0046">Antibiotic resistance</keyword>
<evidence type="ECO:0000256" key="1">
    <source>
        <dbReference type="ARBA" id="ARBA00004141"/>
    </source>
</evidence>
<dbReference type="RefSeq" id="WP_378227102.1">
    <property type="nucleotide sequence ID" value="NZ_BAABFP010000002.1"/>
</dbReference>
<keyword evidence="3 6" id="KW-1133">Transmembrane helix</keyword>
<evidence type="ECO:0000256" key="6">
    <source>
        <dbReference type="RuleBase" id="RU361157"/>
    </source>
</evidence>
<feature type="transmembrane region" description="Helical" evidence="6">
    <location>
        <begin position="240"/>
        <end position="262"/>
    </location>
</feature>
<dbReference type="InterPro" id="IPR047817">
    <property type="entry name" value="ABC2_TM_bact-type"/>
</dbReference>
<feature type="transmembrane region" description="Helical" evidence="6">
    <location>
        <begin position="116"/>
        <end position="144"/>
    </location>
</feature>
<dbReference type="InterPro" id="IPR051784">
    <property type="entry name" value="Nod_factor_ABC_transporter"/>
</dbReference>
<evidence type="ECO:0000256" key="5">
    <source>
        <dbReference type="ARBA" id="ARBA00023251"/>
    </source>
</evidence>
<reference evidence="9" key="1">
    <citation type="journal article" date="2019" name="Int. J. Syst. Evol. Microbiol.">
        <title>The Global Catalogue of Microorganisms (GCM) 10K type strain sequencing project: providing services to taxonomists for standard genome sequencing and annotation.</title>
        <authorList>
            <consortium name="The Broad Institute Genomics Platform"/>
            <consortium name="The Broad Institute Genome Sequencing Center for Infectious Disease"/>
            <person name="Wu L."/>
            <person name="Ma J."/>
        </authorList>
    </citation>
    <scope>NUCLEOTIDE SEQUENCE [LARGE SCALE GENOMIC DNA]</scope>
    <source>
        <strain evidence="9">KACC 14249</strain>
    </source>
</reference>
<dbReference type="PIRSF" id="PIRSF006648">
    <property type="entry name" value="DrrB"/>
    <property type="match status" value="1"/>
</dbReference>
<comment type="subcellular location">
    <subcellularLocation>
        <location evidence="6">Cell membrane</location>
        <topology evidence="6">Multi-pass membrane protein</topology>
    </subcellularLocation>
    <subcellularLocation>
        <location evidence="1">Membrane</location>
        <topology evidence="1">Multi-pass membrane protein</topology>
    </subcellularLocation>
</comment>
<evidence type="ECO:0000256" key="4">
    <source>
        <dbReference type="ARBA" id="ARBA00023136"/>
    </source>
</evidence>
<feature type="transmembrane region" description="Helical" evidence="6">
    <location>
        <begin position="73"/>
        <end position="95"/>
    </location>
</feature>
<dbReference type="InterPro" id="IPR000412">
    <property type="entry name" value="ABC_2_transport"/>
</dbReference>
<dbReference type="PROSITE" id="PS51012">
    <property type="entry name" value="ABC_TM2"/>
    <property type="match status" value="1"/>
</dbReference>
<evidence type="ECO:0000256" key="2">
    <source>
        <dbReference type="ARBA" id="ARBA00022692"/>
    </source>
</evidence>
<name>A0ABW1JHG9_9ACTN</name>
<gene>
    <name evidence="8" type="ORF">ACFQDO_16030</name>
</gene>
<proteinExistence type="inferred from homology"/>
<feature type="transmembrane region" description="Helical" evidence="6">
    <location>
        <begin position="150"/>
        <end position="177"/>
    </location>
</feature>
<evidence type="ECO:0000256" key="3">
    <source>
        <dbReference type="ARBA" id="ARBA00022989"/>
    </source>
</evidence>
<feature type="transmembrane region" description="Helical" evidence="6">
    <location>
        <begin position="184"/>
        <end position="204"/>
    </location>
</feature>
<keyword evidence="2 6" id="KW-0812">Transmembrane</keyword>
<dbReference type="Proteomes" id="UP001596189">
    <property type="component" value="Unassembled WGS sequence"/>
</dbReference>
<dbReference type="InterPro" id="IPR013525">
    <property type="entry name" value="ABC2_TM"/>
</dbReference>
<evidence type="ECO:0000313" key="8">
    <source>
        <dbReference type="EMBL" id="MFC6008644.1"/>
    </source>
</evidence>
<keyword evidence="6" id="KW-0813">Transport</keyword>
<comment type="caution">
    <text evidence="8">The sequence shown here is derived from an EMBL/GenBank/DDBJ whole genome shotgun (WGS) entry which is preliminary data.</text>
</comment>
<dbReference type="Pfam" id="PF01061">
    <property type="entry name" value="ABC2_membrane"/>
    <property type="match status" value="1"/>
</dbReference>
<organism evidence="8 9">
    <name type="scientific">Angustibacter luteus</name>
    <dbReference type="NCBI Taxonomy" id="658456"/>
    <lineage>
        <taxon>Bacteria</taxon>
        <taxon>Bacillati</taxon>
        <taxon>Actinomycetota</taxon>
        <taxon>Actinomycetes</taxon>
        <taxon>Kineosporiales</taxon>
        <taxon>Kineosporiaceae</taxon>
    </lineage>
</organism>
<keyword evidence="6" id="KW-1003">Cell membrane</keyword>
<keyword evidence="4 6" id="KW-0472">Membrane</keyword>
<evidence type="ECO:0000313" key="9">
    <source>
        <dbReference type="Proteomes" id="UP001596189"/>
    </source>
</evidence>
<feature type="domain" description="ABC transmembrane type-2" evidence="7">
    <location>
        <begin position="41"/>
        <end position="265"/>
    </location>
</feature>
<protein>
    <recommendedName>
        <fullName evidence="6">Transport permease protein</fullName>
    </recommendedName>
</protein>
<accession>A0ABW1JHG9</accession>
<dbReference type="EMBL" id="JBHSRD010000006">
    <property type="protein sequence ID" value="MFC6008644.1"/>
    <property type="molecule type" value="Genomic_DNA"/>
</dbReference>
<comment type="similarity">
    <text evidence="6">Belongs to the ABC-2 integral membrane protein family.</text>
</comment>
<dbReference type="PANTHER" id="PTHR43229:SF2">
    <property type="entry name" value="NODULATION PROTEIN J"/>
    <property type="match status" value="1"/>
</dbReference>
<keyword evidence="9" id="KW-1185">Reference proteome</keyword>